<name>A0A0N4U8U8_DRAME</name>
<dbReference type="Proteomes" id="UP000274756">
    <property type="component" value="Unassembled WGS sequence"/>
</dbReference>
<protein>
    <submittedName>
        <fullName evidence="4">DB domain-containing protein</fullName>
    </submittedName>
</protein>
<keyword evidence="3" id="KW-1185">Reference proteome</keyword>
<gene>
    <name evidence="1" type="ORF">DME_LOCUS352</name>
</gene>
<dbReference type="AlphaFoldDB" id="A0A0N4U8U8"/>
<evidence type="ECO:0000313" key="4">
    <source>
        <dbReference type="WBParaSite" id="DME_0000348601-mRNA-1"/>
    </source>
</evidence>
<reference evidence="1 3" key="2">
    <citation type="submission" date="2018-11" db="EMBL/GenBank/DDBJ databases">
        <authorList>
            <consortium name="Pathogen Informatics"/>
        </authorList>
    </citation>
    <scope>NUCLEOTIDE SEQUENCE [LARGE SCALE GENOMIC DNA]</scope>
</reference>
<evidence type="ECO:0000313" key="1">
    <source>
        <dbReference type="EMBL" id="VDN50379.1"/>
    </source>
</evidence>
<dbReference type="EMBL" id="UYYG01000002">
    <property type="protein sequence ID" value="VDN50379.1"/>
    <property type="molecule type" value="Genomic_DNA"/>
</dbReference>
<organism evidence="2 4">
    <name type="scientific">Dracunculus medinensis</name>
    <name type="common">Guinea worm</name>
    <dbReference type="NCBI Taxonomy" id="318479"/>
    <lineage>
        <taxon>Eukaryota</taxon>
        <taxon>Metazoa</taxon>
        <taxon>Ecdysozoa</taxon>
        <taxon>Nematoda</taxon>
        <taxon>Chromadorea</taxon>
        <taxon>Rhabditida</taxon>
        <taxon>Spirurina</taxon>
        <taxon>Dracunculoidea</taxon>
        <taxon>Dracunculidae</taxon>
        <taxon>Dracunculus</taxon>
    </lineage>
</organism>
<dbReference type="Proteomes" id="UP000038040">
    <property type="component" value="Unplaced"/>
</dbReference>
<reference evidence="4" key="1">
    <citation type="submission" date="2017-02" db="UniProtKB">
        <authorList>
            <consortium name="WormBaseParasite"/>
        </authorList>
    </citation>
    <scope>IDENTIFICATION</scope>
</reference>
<dbReference type="PANTHER" id="PTHR21679">
    <property type="entry name" value="DOMAIN OF UNKNOWN FUNCTION DB DOMAIN-CONTAINING PROTEIN-RELATED"/>
    <property type="match status" value="1"/>
</dbReference>
<dbReference type="PANTHER" id="PTHR21679:SF4">
    <property type="entry name" value="DOMAIN OF UNKNOWN FUNCTION DB DOMAIN-CONTAINING PROTEIN"/>
    <property type="match status" value="1"/>
</dbReference>
<evidence type="ECO:0000313" key="2">
    <source>
        <dbReference type="Proteomes" id="UP000038040"/>
    </source>
</evidence>
<evidence type="ECO:0000313" key="3">
    <source>
        <dbReference type="Proteomes" id="UP000274756"/>
    </source>
</evidence>
<sequence length="223" mass="25193">MTVLMVISANKNRNMLPCEHIPKLFCCTEFILEICIGKCIDIAAKKCHKKLSLHKFYSRFSKKSNDVTNAEIKPLILIFIAPFEKYSIGASIARPPNKVISGHLSSDCGSASNSESSPPYSPCPPKNIVDDFFLHCCKQQQLVEANCHGLCSYEHREQQISELLTHALRKRLCSCLGMCNIEHLVDSDDKIMNIKKNYLVCFSNWNILIHCAHAGIRYMTDLV</sequence>
<accession>A0A0N4U8U8</accession>
<dbReference type="WBParaSite" id="DME_0000348601-mRNA-1">
    <property type="protein sequence ID" value="DME_0000348601-mRNA-1"/>
    <property type="gene ID" value="DME_0000348601"/>
</dbReference>
<proteinExistence type="predicted"/>